<organism evidence="2 3">
    <name type="scientific">Arthrobotrys musiformis</name>
    <dbReference type="NCBI Taxonomy" id="47236"/>
    <lineage>
        <taxon>Eukaryota</taxon>
        <taxon>Fungi</taxon>
        <taxon>Dikarya</taxon>
        <taxon>Ascomycota</taxon>
        <taxon>Pezizomycotina</taxon>
        <taxon>Orbiliomycetes</taxon>
        <taxon>Orbiliales</taxon>
        <taxon>Orbiliaceae</taxon>
        <taxon>Arthrobotrys</taxon>
    </lineage>
</organism>
<comment type="caution">
    <text evidence="2">The sequence shown here is derived from an EMBL/GenBank/DDBJ whole genome shotgun (WGS) entry which is preliminary data.</text>
</comment>
<evidence type="ECO:0000313" key="2">
    <source>
        <dbReference type="EMBL" id="KAK6511674.1"/>
    </source>
</evidence>
<name>A0AAV9WP46_9PEZI</name>
<proteinExistence type="predicted"/>
<keyword evidence="3" id="KW-1185">Reference proteome</keyword>
<sequence>MPHGIPRAVHVLDASLPGADGWDIITAEELGKYQDANAAGIKAAIAQIHYLVTGYRDRYHGGCPETDAIRQANAQRLQVEWEDKNLPWEGPWLDPFTIVMPCTLNQLNFDLQHELLYLMRKLRATDTSQPLDPTSASLDVYNDPISQRLSELTVPKSIPLSQPLPLYTEKGKEETYAALLKLRKFVSYFRRDAQVMLDPNFYLWRRTLNLRPTSVMVTLFRFMETQYRGRDSFIERGWYDWDDLISSGYQDTLMTSTMMNHFLEQLYCVANEGVFTDKTWTTDEDYDPILPTRYDFKPQCREMFEKGLEILATGVFDISLAFTLLIKETFRGGLPKEHPDVIVAWEAAKEINNFLRFYSEGLFKYLKLVKALPPLVTNWVEPTRKQTHWLKEQDIEPEWFAKPENIDFFKFFKVPSVDLENSRYEETLDLEGNVPGGAIDVENGARSAIDIENEGNGEAQQPDFAGWNPTNGDLLDPLDNNQDASA</sequence>
<evidence type="ECO:0000313" key="3">
    <source>
        <dbReference type="Proteomes" id="UP001370758"/>
    </source>
</evidence>
<accession>A0AAV9WP46</accession>
<dbReference type="EMBL" id="JAVHJL010000001">
    <property type="protein sequence ID" value="KAK6511674.1"/>
    <property type="molecule type" value="Genomic_DNA"/>
</dbReference>
<dbReference type="AlphaFoldDB" id="A0AAV9WP46"/>
<gene>
    <name evidence="2" type="ORF">TWF481_000582</name>
</gene>
<reference evidence="2 3" key="1">
    <citation type="submission" date="2023-08" db="EMBL/GenBank/DDBJ databases">
        <authorList>
            <person name="Palmer J.M."/>
        </authorList>
    </citation>
    <scope>NUCLEOTIDE SEQUENCE [LARGE SCALE GENOMIC DNA]</scope>
    <source>
        <strain evidence="2 3">TWF481</strain>
    </source>
</reference>
<feature type="region of interest" description="Disordered" evidence="1">
    <location>
        <begin position="454"/>
        <end position="486"/>
    </location>
</feature>
<evidence type="ECO:0000256" key="1">
    <source>
        <dbReference type="SAM" id="MobiDB-lite"/>
    </source>
</evidence>
<dbReference type="Proteomes" id="UP001370758">
    <property type="component" value="Unassembled WGS sequence"/>
</dbReference>
<protein>
    <submittedName>
        <fullName evidence="2">Uncharacterized protein</fullName>
    </submittedName>
</protein>